<organism evidence="1 2">
    <name type="scientific">Phytophthora kernoviae</name>
    <dbReference type="NCBI Taxonomy" id="325452"/>
    <lineage>
        <taxon>Eukaryota</taxon>
        <taxon>Sar</taxon>
        <taxon>Stramenopiles</taxon>
        <taxon>Oomycota</taxon>
        <taxon>Peronosporomycetes</taxon>
        <taxon>Peronosporales</taxon>
        <taxon>Peronosporaceae</taxon>
        <taxon>Phytophthora</taxon>
    </lineage>
</organism>
<evidence type="ECO:0000313" key="1">
    <source>
        <dbReference type="EMBL" id="RLN56601.1"/>
    </source>
</evidence>
<dbReference type="AlphaFoldDB" id="A0A421FZC9"/>
<sequence>MMIHHWFAKKPEAFNFAVELAMEKKEGTELSESVGYDQRIPQALEVVRFTTLDGIPMNLSAEWTYYRPKSSIFALDAFIIAATGNDQSTEVKCYGLHMAIEKNSGMETAGMNKFLSWIKARQYTFECMFVVPPELESVYKW</sequence>
<reference evidence="1 2" key="1">
    <citation type="submission" date="2018-07" db="EMBL/GenBank/DDBJ databases">
        <title>Genome sequencing of oomycete isolates from Chile give support for New Zealand origin for Phytophthora kernoviae and make available the first Nothophytophthora sp. genome.</title>
        <authorList>
            <person name="Studholme D.J."/>
            <person name="Sanfuentes E."/>
            <person name="Panda P."/>
            <person name="Hill R."/>
            <person name="Sambles C."/>
            <person name="Grant M."/>
            <person name="Williams N.M."/>
            <person name="Mcdougal R.L."/>
        </authorList>
    </citation>
    <scope>NUCLEOTIDE SEQUENCE [LARGE SCALE GENOMIC DNA]</scope>
    <source>
        <strain evidence="1">Chile7</strain>
    </source>
</reference>
<dbReference type="EMBL" id="MBAD02001253">
    <property type="protein sequence ID" value="RLN56601.1"/>
    <property type="molecule type" value="Genomic_DNA"/>
</dbReference>
<comment type="caution">
    <text evidence="1">The sequence shown here is derived from an EMBL/GenBank/DDBJ whole genome shotgun (WGS) entry which is preliminary data.</text>
</comment>
<name>A0A421FZC9_9STRA</name>
<proteinExistence type="predicted"/>
<dbReference type="Proteomes" id="UP000284657">
    <property type="component" value="Unassembled WGS sequence"/>
</dbReference>
<evidence type="ECO:0000313" key="2">
    <source>
        <dbReference type="Proteomes" id="UP000284657"/>
    </source>
</evidence>
<protein>
    <submittedName>
        <fullName evidence="1">Uncharacterized protein</fullName>
    </submittedName>
</protein>
<gene>
    <name evidence="1" type="ORF">BBJ29_009816</name>
</gene>
<accession>A0A421FZC9</accession>